<comment type="caution">
    <text evidence="1">The sequence shown here is derived from an EMBL/GenBank/DDBJ whole genome shotgun (WGS) entry which is preliminary data.</text>
</comment>
<dbReference type="AlphaFoldDB" id="A0A368VY36"/>
<accession>A0A368VY36</accession>
<evidence type="ECO:0000313" key="1">
    <source>
        <dbReference type="EMBL" id="RCW45147.1"/>
    </source>
</evidence>
<sequence>MVAADLLRCAAQVASGVLLVTGTAGIGMLVVLQATAGVGTAVFTPAATGLVPSLVPAGVLRQANALLGLTTNVNKVVSISAAGVLVATLGSGWALLVDAATFAADERLRQLSAGGLLPPSGGEVSERDGAFRCAEGEHHLGHFGMPLLNSPPDGFQRADQRQRDAGVLRGQTAHLPRNWMAESLTRTCQRQRGSVEPVGRCRTRGPRHRPAVVIAAAQVARLRRRPRAIWHTVEGWMPYSRAITPPPCPGGSGSSAGTWPDRPVRAGLQAGCWW</sequence>
<protein>
    <submittedName>
        <fullName evidence="1">Transmembrane secretion effector</fullName>
    </submittedName>
</protein>
<organism evidence="1 2">
    <name type="scientific">Halopolyspora algeriensis</name>
    <dbReference type="NCBI Taxonomy" id="1500506"/>
    <lineage>
        <taxon>Bacteria</taxon>
        <taxon>Bacillati</taxon>
        <taxon>Actinomycetota</taxon>
        <taxon>Actinomycetes</taxon>
        <taxon>Actinomycetes incertae sedis</taxon>
        <taxon>Halopolyspora</taxon>
    </lineage>
</organism>
<dbReference type="Proteomes" id="UP000253495">
    <property type="component" value="Unassembled WGS sequence"/>
</dbReference>
<dbReference type="EMBL" id="QPJC01000003">
    <property type="protein sequence ID" value="RCW45147.1"/>
    <property type="molecule type" value="Genomic_DNA"/>
</dbReference>
<name>A0A368VY36_9ACTN</name>
<gene>
    <name evidence="1" type="ORF">DFQ14_103111</name>
</gene>
<reference evidence="1 2" key="1">
    <citation type="submission" date="2018-07" db="EMBL/GenBank/DDBJ databases">
        <title>Genomic Encyclopedia of Type Strains, Phase III (KMG-III): the genomes of soil and plant-associated and newly described type strains.</title>
        <authorList>
            <person name="Whitman W."/>
        </authorList>
    </citation>
    <scope>NUCLEOTIDE SEQUENCE [LARGE SCALE GENOMIC DNA]</scope>
    <source>
        <strain evidence="1 2">CECT 8575</strain>
    </source>
</reference>
<evidence type="ECO:0000313" key="2">
    <source>
        <dbReference type="Proteomes" id="UP000253495"/>
    </source>
</evidence>
<proteinExistence type="predicted"/>
<dbReference type="InterPro" id="IPR036259">
    <property type="entry name" value="MFS_trans_sf"/>
</dbReference>
<dbReference type="RefSeq" id="WP_114452275.1">
    <property type="nucleotide sequence ID" value="NZ_QPJC01000003.1"/>
</dbReference>
<keyword evidence="1" id="KW-0472">Membrane</keyword>
<keyword evidence="2" id="KW-1185">Reference proteome</keyword>
<dbReference type="SUPFAM" id="SSF103473">
    <property type="entry name" value="MFS general substrate transporter"/>
    <property type="match status" value="1"/>
</dbReference>
<dbReference type="OrthoDB" id="3539228at2"/>
<keyword evidence="1" id="KW-0812">Transmembrane</keyword>